<dbReference type="Gene3D" id="1.20.1540.10">
    <property type="entry name" value="Rhomboid-like"/>
    <property type="match status" value="1"/>
</dbReference>
<dbReference type="GO" id="GO:0005743">
    <property type="term" value="C:mitochondrial inner membrane"/>
    <property type="evidence" value="ECO:0007669"/>
    <property type="project" value="UniProtKB-SubCell"/>
</dbReference>
<dbReference type="InterPro" id="IPR050925">
    <property type="entry name" value="Rhomboid_protease_S54"/>
</dbReference>
<organism evidence="14 15">
    <name type="scientific">Pogonomyrmex barbatus</name>
    <name type="common">red harvester ant</name>
    <dbReference type="NCBI Taxonomy" id="144034"/>
    <lineage>
        <taxon>Eukaryota</taxon>
        <taxon>Metazoa</taxon>
        <taxon>Ecdysozoa</taxon>
        <taxon>Arthropoda</taxon>
        <taxon>Hexapoda</taxon>
        <taxon>Insecta</taxon>
        <taxon>Pterygota</taxon>
        <taxon>Neoptera</taxon>
        <taxon>Endopterygota</taxon>
        <taxon>Hymenoptera</taxon>
        <taxon>Apocrita</taxon>
        <taxon>Aculeata</taxon>
        <taxon>Formicoidea</taxon>
        <taxon>Formicidae</taxon>
        <taxon>Myrmicinae</taxon>
        <taxon>Pogonomyrmex</taxon>
    </lineage>
</organism>
<dbReference type="AlphaFoldDB" id="A0A6I9WYR3"/>
<evidence type="ECO:0000256" key="11">
    <source>
        <dbReference type="ARBA" id="ARBA00023136"/>
    </source>
</evidence>
<dbReference type="GO" id="GO:0004252">
    <property type="term" value="F:serine-type endopeptidase activity"/>
    <property type="evidence" value="ECO:0007669"/>
    <property type="project" value="InterPro"/>
</dbReference>
<dbReference type="EC" id="3.4.21.105" evidence="4"/>
<dbReference type="Proteomes" id="UP000504615">
    <property type="component" value="Unplaced"/>
</dbReference>
<feature type="domain" description="Peptidase S54 rhomboid" evidence="13">
    <location>
        <begin position="172"/>
        <end position="310"/>
    </location>
</feature>
<name>A0A6I9WYR3_9HYME</name>
<comment type="catalytic activity">
    <reaction evidence="1">
        <text>Cleaves type-1 transmembrane domains using a catalytic dyad composed of serine and histidine that are contributed by different transmembrane domains.</text>
        <dbReference type="EC" id="3.4.21.105"/>
    </reaction>
</comment>
<keyword evidence="10" id="KW-0496">Mitochondrion</keyword>
<evidence type="ECO:0000256" key="2">
    <source>
        <dbReference type="ARBA" id="ARBA00004448"/>
    </source>
</evidence>
<feature type="transmembrane region" description="Helical" evidence="12">
    <location>
        <begin position="72"/>
        <end position="89"/>
    </location>
</feature>
<keyword evidence="5 12" id="KW-0812">Transmembrane</keyword>
<feature type="transmembrane region" description="Helical" evidence="12">
    <location>
        <begin position="263"/>
        <end position="291"/>
    </location>
</feature>
<dbReference type="SUPFAM" id="SSF144091">
    <property type="entry name" value="Rhomboid-like"/>
    <property type="match status" value="1"/>
</dbReference>
<evidence type="ECO:0000256" key="9">
    <source>
        <dbReference type="ARBA" id="ARBA00022989"/>
    </source>
</evidence>
<feature type="transmembrane region" description="Helical" evidence="12">
    <location>
        <begin position="181"/>
        <end position="203"/>
    </location>
</feature>
<evidence type="ECO:0000256" key="1">
    <source>
        <dbReference type="ARBA" id="ARBA00000156"/>
    </source>
</evidence>
<evidence type="ECO:0000256" key="12">
    <source>
        <dbReference type="SAM" id="Phobius"/>
    </source>
</evidence>
<dbReference type="RefSeq" id="XP_011637163.1">
    <property type="nucleotide sequence ID" value="XM_011638861.1"/>
</dbReference>
<keyword evidence="8" id="KW-0809">Transit peptide</keyword>
<dbReference type="GO" id="GO:0006465">
    <property type="term" value="P:signal peptide processing"/>
    <property type="evidence" value="ECO:0007669"/>
    <property type="project" value="TreeGrafter"/>
</dbReference>
<dbReference type="KEGG" id="pbar:105427203"/>
<dbReference type="OrthoDB" id="10260614at2759"/>
<evidence type="ECO:0000256" key="6">
    <source>
        <dbReference type="ARBA" id="ARBA00022792"/>
    </source>
</evidence>
<protein>
    <recommendedName>
        <fullName evidence="4">rhomboid protease</fullName>
        <ecNumber evidence="4">3.4.21.105</ecNumber>
    </recommendedName>
</protein>
<dbReference type="InterPro" id="IPR022764">
    <property type="entry name" value="Peptidase_S54_rhomboid_dom"/>
</dbReference>
<evidence type="ECO:0000313" key="14">
    <source>
        <dbReference type="Proteomes" id="UP000504615"/>
    </source>
</evidence>
<keyword evidence="9 12" id="KW-1133">Transmembrane helix</keyword>
<dbReference type="InterPro" id="IPR035952">
    <property type="entry name" value="Rhomboid-like_sf"/>
</dbReference>
<comment type="subcellular location">
    <subcellularLocation>
        <location evidence="2">Mitochondrion inner membrane</location>
        <topology evidence="2">Multi-pass membrane protein</topology>
    </subcellularLocation>
</comment>
<gene>
    <name evidence="15" type="primary">LOC105427203</name>
</gene>
<evidence type="ECO:0000259" key="13">
    <source>
        <dbReference type="Pfam" id="PF01694"/>
    </source>
</evidence>
<accession>A0A6I9WYR3</accession>
<evidence type="ECO:0000256" key="10">
    <source>
        <dbReference type="ARBA" id="ARBA00023128"/>
    </source>
</evidence>
<evidence type="ECO:0000256" key="8">
    <source>
        <dbReference type="ARBA" id="ARBA00022946"/>
    </source>
</evidence>
<feature type="transmembrane region" description="Helical" evidence="12">
    <location>
        <begin position="233"/>
        <end position="251"/>
    </location>
</feature>
<dbReference type="CTD" id="36281"/>
<evidence type="ECO:0000256" key="7">
    <source>
        <dbReference type="ARBA" id="ARBA00022801"/>
    </source>
</evidence>
<dbReference type="Pfam" id="PF01694">
    <property type="entry name" value="Rhomboid"/>
    <property type="match status" value="1"/>
</dbReference>
<keyword evidence="6" id="KW-0999">Mitochondrion inner membrane</keyword>
<sequence length="338" mass="38662">MTVRTLLRLGDATNRCVFTTVQHCRPKVQVLQYRQIRSSKRSPSLSFKSQSPFPNVHIETGTIQPTRLWKHLGFTIMFSGASIVGAAIWEYERIRSQTYKIIHRYRQFRVNRTGWRNEMEIWWRNLTEGQKIFVPICFINAVIFLAWRVPSLQKTMVRYFCANPASSASCLSMVLSTFSHYSIFHLAANMYVLHSFSTIAVTALGREQFLALYLSSGVISSFTSHLYKTMFGVPGLSLGASGAIMGVLGFVCTQYPDIRLNIIFLPMFTFTAGMAIKGIMTLDAVGCILGWKYFDHAAHLGGALFGIFWQAWGNANIWQKREPLLTIWHEFRERRKSQ</sequence>
<comment type="similarity">
    <text evidence="3">Belongs to the peptidase S54 family.</text>
</comment>
<dbReference type="PANTHER" id="PTHR43731">
    <property type="entry name" value="RHOMBOID PROTEASE"/>
    <property type="match status" value="1"/>
</dbReference>
<dbReference type="PANTHER" id="PTHR43731:SF14">
    <property type="entry name" value="PRESENILIN-ASSOCIATED RHOMBOID-LIKE PROTEIN, MITOCHONDRIAL"/>
    <property type="match status" value="1"/>
</dbReference>
<proteinExistence type="inferred from homology"/>
<keyword evidence="14" id="KW-1185">Reference proteome</keyword>
<feature type="transmembrane region" description="Helical" evidence="12">
    <location>
        <begin position="132"/>
        <end position="149"/>
    </location>
</feature>
<evidence type="ECO:0000256" key="4">
    <source>
        <dbReference type="ARBA" id="ARBA00013039"/>
    </source>
</evidence>
<dbReference type="FunFam" id="1.20.1540.10:FF:000005">
    <property type="entry name" value="Presenilins-associated rhomboid-like protein, mitochondrial"/>
    <property type="match status" value="1"/>
</dbReference>
<feature type="transmembrane region" description="Helical" evidence="12">
    <location>
        <begin position="297"/>
        <end position="315"/>
    </location>
</feature>
<evidence type="ECO:0000313" key="15">
    <source>
        <dbReference type="RefSeq" id="XP_011637163.1"/>
    </source>
</evidence>
<evidence type="ECO:0000256" key="3">
    <source>
        <dbReference type="ARBA" id="ARBA00009045"/>
    </source>
</evidence>
<dbReference type="GeneID" id="105427203"/>
<keyword evidence="11 12" id="KW-0472">Membrane</keyword>
<evidence type="ECO:0000256" key="5">
    <source>
        <dbReference type="ARBA" id="ARBA00022692"/>
    </source>
</evidence>
<keyword evidence="7" id="KW-0378">Hydrolase</keyword>
<reference evidence="15" key="1">
    <citation type="submission" date="2025-08" db="UniProtKB">
        <authorList>
            <consortium name="RefSeq"/>
        </authorList>
    </citation>
    <scope>IDENTIFICATION</scope>
</reference>